<organism evidence="1">
    <name type="scientific">Mycolicibacterium gilvum (strain PYR-GCK)</name>
    <name type="common">Mycobacterium gilvum (strain PYR-GCK)</name>
    <dbReference type="NCBI Taxonomy" id="350054"/>
    <lineage>
        <taxon>Bacteria</taxon>
        <taxon>Bacillati</taxon>
        <taxon>Actinomycetota</taxon>
        <taxon>Actinomycetes</taxon>
        <taxon>Mycobacteriales</taxon>
        <taxon>Mycobacteriaceae</taxon>
        <taxon>Mycolicibacterium</taxon>
    </lineage>
</organism>
<proteinExistence type="predicted"/>
<reference evidence="1" key="2">
    <citation type="journal article" date="2013" name="PLoS ONE">
        <title>A Gene Expression Study of the Activities of Aromatic Ring-Cleavage Dioxygenases in Mycobacterium gilvum PYR-GCK to Changes in Salinity and pH during Pyrene Degradation.</title>
        <authorList>
            <person name="Badejo A.C."/>
            <person name="Badejo A.O."/>
            <person name="Shin K.H."/>
            <person name="Chai Y.G."/>
        </authorList>
    </citation>
    <scope>NUCLEOTIDE SEQUENCE [LARGE SCALE GENOMIC DNA]</scope>
    <source>
        <strain evidence="1">PYR-GCK</strain>
    </source>
</reference>
<dbReference type="InterPro" id="IPR021784">
    <property type="entry name" value="DUF3349"/>
</dbReference>
<protein>
    <submittedName>
        <fullName evidence="1">Uncharacterized protein</fullName>
    </submittedName>
</protein>
<gene>
    <name evidence="1" type="ordered locus">Mflv_4280</name>
</gene>
<dbReference type="Pfam" id="PF11829">
    <property type="entry name" value="DUF3349"/>
    <property type="match status" value="1"/>
</dbReference>
<dbReference type="EMBL" id="CP000656">
    <property type="protein sequence ID" value="ABP46749.1"/>
    <property type="molecule type" value="Genomic_DNA"/>
</dbReference>
<dbReference type="Gene3D" id="6.10.140.2080">
    <property type="match status" value="1"/>
</dbReference>
<evidence type="ECO:0000313" key="1">
    <source>
        <dbReference type="EMBL" id="ABP46749.1"/>
    </source>
</evidence>
<dbReference type="KEGG" id="mgi:Mflv_4280"/>
<dbReference type="HOGENOM" id="CLU_140987_1_0_11"/>
<sequence length="113" mass="11706">MSVTVTSMLHSILDWLRAGYPSGVPGPDRVPLLALLRATPLTEDQIKEVIAHLTEPGAAATEDGVIDADEIAAFIKDVTQHDAGPENIARVAAKLAAAGWPLTGVDPGATTAD</sequence>
<dbReference type="AlphaFoldDB" id="A4TDX1"/>
<dbReference type="eggNOG" id="ENOG5033260">
    <property type="taxonomic scope" value="Bacteria"/>
</dbReference>
<name>A4TDX1_MYCGI</name>
<dbReference type="STRING" id="350054.Mflv_4280"/>
<accession>A4TDX1</accession>
<dbReference type="Gene3D" id="1.10.10.2390">
    <property type="match status" value="1"/>
</dbReference>
<reference evidence="1" key="1">
    <citation type="submission" date="2007-04" db="EMBL/GenBank/DDBJ databases">
        <authorList>
            <consortium name="US DOE Joint Genome Institute"/>
            <person name="Copeland A."/>
            <person name="Lucas S."/>
            <person name="Lapidus A."/>
            <person name="Barry K."/>
            <person name="Detter J.C."/>
            <person name="Glavina del Rio T."/>
            <person name="Hammon N."/>
            <person name="Israni S."/>
            <person name="Dalin E."/>
            <person name="Tice H."/>
            <person name="Pitluck S."/>
            <person name="Chain P."/>
            <person name="Malfatti S."/>
            <person name="Shin M."/>
            <person name="Vergez L."/>
            <person name="Schmutz J."/>
            <person name="Larimer F."/>
            <person name="Land M."/>
            <person name="Hauser L."/>
            <person name="Kyrpides N."/>
            <person name="Mikhailova N."/>
            <person name="Miller C."/>
            <person name="Richardson P."/>
        </authorList>
    </citation>
    <scope>NUCLEOTIDE SEQUENCE</scope>
    <source>
        <strain evidence="1">PYR-GCK</strain>
    </source>
</reference>